<feature type="region of interest" description="Disordered" evidence="11">
    <location>
        <begin position="169"/>
        <end position="194"/>
    </location>
</feature>
<dbReference type="CDD" id="cd22926">
    <property type="entry name" value="HFD_SPT3"/>
    <property type="match status" value="2"/>
</dbReference>
<evidence type="ECO:0000313" key="13">
    <source>
        <dbReference type="EMBL" id="CCA66551.1"/>
    </source>
</evidence>
<dbReference type="SUPFAM" id="SSF48371">
    <property type="entry name" value="ARM repeat"/>
    <property type="match status" value="1"/>
</dbReference>
<dbReference type="InterPro" id="IPR016024">
    <property type="entry name" value="ARM-type_fold"/>
</dbReference>
<dbReference type="OrthoDB" id="5574975at2759"/>
<feature type="compositionally biased region" description="Basic and acidic residues" evidence="11">
    <location>
        <begin position="1260"/>
        <end position="1275"/>
    </location>
</feature>
<dbReference type="InterPro" id="IPR009072">
    <property type="entry name" value="Histone-fold"/>
</dbReference>
<feature type="compositionally biased region" description="Polar residues" evidence="11">
    <location>
        <begin position="1235"/>
        <end position="1245"/>
    </location>
</feature>
<dbReference type="PANTHER" id="PTHR16023">
    <property type="entry name" value="TAX1 BINDING PROTEIN-RELATED"/>
    <property type="match status" value="1"/>
</dbReference>
<evidence type="ECO:0000256" key="2">
    <source>
        <dbReference type="ARBA" id="ARBA00004308"/>
    </source>
</evidence>
<feature type="compositionally biased region" description="Basic residues" evidence="11">
    <location>
        <begin position="1709"/>
        <end position="1719"/>
    </location>
</feature>
<evidence type="ECO:0000256" key="10">
    <source>
        <dbReference type="ARBA" id="ARBA00061274"/>
    </source>
</evidence>
<keyword evidence="5" id="KW-0805">Transcription regulation</keyword>
<evidence type="ECO:0000256" key="1">
    <source>
        <dbReference type="ARBA" id="ARBA00004123"/>
    </source>
</evidence>
<feature type="compositionally biased region" description="Acidic residues" evidence="11">
    <location>
        <begin position="176"/>
        <end position="188"/>
    </location>
</feature>
<dbReference type="GO" id="GO:0046982">
    <property type="term" value="F:protein heterodimerization activity"/>
    <property type="evidence" value="ECO:0007669"/>
    <property type="project" value="InterPro"/>
</dbReference>
<dbReference type="PANTHER" id="PTHR16023:SF0">
    <property type="entry name" value="PROTEIN VAC14 HOMOLOG"/>
    <property type="match status" value="1"/>
</dbReference>
<dbReference type="HOGENOM" id="CLU_240325_0_0_1"/>
<feature type="compositionally biased region" description="Low complexity" evidence="11">
    <location>
        <begin position="1197"/>
        <end position="1214"/>
    </location>
</feature>
<comment type="similarity">
    <text evidence="3">Belongs to the VAC14 family.</text>
</comment>
<evidence type="ECO:0000256" key="4">
    <source>
        <dbReference type="ARBA" id="ARBA00022737"/>
    </source>
</evidence>
<evidence type="ECO:0000256" key="9">
    <source>
        <dbReference type="ARBA" id="ARBA00023242"/>
    </source>
</evidence>
<feature type="region of interest" description="Disordered" evidence="11">
    <location>
        <begin position="504"/>
        <end position="530"/>
    </location>
</feature>
<dbReference type="Pfam" id="PF12755">
    <property type="entry name" value="Vac14_Fab1_bd"/>
    <property type="match status" value="1"/>
</dbReference>
<dbReference type="Pfam" id="PF11916">
    <property type="entry name" value="Vac14_Fig4_bd"/>
    <property type="match status" value="1"/>
</dbReference>
<dbReference type="GO" id="GO:0006366">
    <property type="term" value="P:transcription by RNA polymerase II"/>
    <property type="evidence" value="ECO:0007669"/>
    <property type="project" value="InterPro"/>
</dbReference>
<evidence type="ECO:0000256" key="6">
    <source>
        <dbReference type="ARBA" id="ARBA00023136"/>
    </source>
</evidence>
<dbReference type="GO" id="GO:0070772">
    <property type="term" value="C:PAS complex"/>
    <property type="evidence" value="ECO:0007669"/>
    <property type="project" value="InterPro"/>
</dbReference>
<dbReference type="GO" id="GO:0006661">
    <property type="term" value="P:phosphatidylinositol biosynthetic process"/>
    <property type="evidence" value="ECO:0007669"/>
    <property type="project" value="InterPro"/>
</dbReference>
<evidence type="ECO:0000256" key="5">
    <source>
        <dbReference type="ARBA" id="ARBA00023015"/>
    </source>
</evidence>
<dbReference type="Pfam" id="PF02269">
    <property type="entry name" value="TFIID-18kDa"/>
    <property type="match status" value="2"/>
</dbReference>
<dbReference type="GO" id="GO:0000329">
    <property type="term" value="C:fungal-type vacuole membrane"/>
    <property type="evidence" value="ECO:0007669"/>
    <property type="project" value="TreeGrafter"/>
</dbReference>
<keyword evidence="6" id="KW-0472">Membrane</keyword>
<comment type="subcellular location">
    <subcellularLocation>
        <location evidence="2">Endomembrane system</location>
    </subcellularLocation>
    <subcellularLocation>
        <location evidence="1">Nucleus</location>
    </subcellularLocation>
</comment>
<dbReference type="InParanoid" id="G4T5K2"/>
<dbReference type="Proteomes" id="UP000007148">
    <property type="component" value="Unassembled WGS sequence"/>
</dbReference>
<keyword evidence="7" id="KW-0010">Activator</keyword>
<dbReference type="GO" id="GO:0005634">
    <property type="term" value="C:nucleus"/>
    <property type="evidence" value="ECO:0007669"/>
    <property type="project" value="UniProtKB-SubCell"/>
</dbReference>
<keyword evidence="14" id="KW-1185">Reference proteome</keyword>
<evidence type="ECO:0000256" key="11">
    <source>
        <dbReference type="SAM" id="MobiDB-lite"/>
    </source>
</evidence>
<dbReference type="InterPro" id="IPR011989">
    <property type="entry name" value="ARM-like"/>
</dbReference>
<feature type="region of interest" description="Disordered" evidence="11">
    <location>
        <begin position="1040"/>
        <end position="1066"/>
    </location>
</feature>
<dbReference type="InterPro" id="IPR021841">
    <property type="entry name" value="VAC14_Fig4p-bd"/>
</dbReference>
<dbReference type="eggNOG" id="KOG0212">
    <property type="taxonomic scope" value="Eukaryota"/>
</dbReference>
<feature type="compositionally biased region" description="Low complexity" evidence="11">
    <location>
        <begin position="1687"/>
        <end position="1699"/>
    </location>
</feature>
<dbReference type="STRING" id="1109443.G4T5K2"/>
<dbReference type="Gene3D" id="1.25.10.10">
    <property type="entry name" value="Leucine-rich Repeat Variant"/>
    <property type="match status" value="1"/>
</dbReference>
<dbReference type="GO" id="GO:0000124">
    <property type="term" value="C:SAGA complex"/>
    <property type="evidence" value="ECO:0007669"/>
    <property type="project" value="UniProtKB-ARBA"/>
</dbReference>
<dbReference type="InterPro" id="IPR003195">
    <property type="entry name" value="TFIID_TAF13"/>
</dbReference>
<gene>
    <name evidence="13" type="ORF">PIIN_00235</name>
</gene>
<evidence type="ECO:0000256" key="7">
    <source>
        <dbReference type="ARBA" id="ARBA00023159"/>
    </source>
</evidence>
<comment type="similarity">
    <text evidence="10">Belongs to the SPT3 family.</text>
</comment>
<evidence type="ECO:0000313" key="14">
    <source>
        <dbReference type="Proteomes" id="UP000007148"/>
    </source>
</evidence>
<dbReference type="InterPro" id="IPR026825">
    <property type="entry name" value="Vac14"/>
</dbReference>
<dbReference type="SUPFAM" id="SSF47113">
    <property type="entry name" value="Histone-fold"/>
    <property type="match status" value="2"/>
</dbReference>
<keyword evidence="9" id="KW-0539">Nucleus</keyword>
<dbReference type="GO" id="GO:0010008">
    <property type="term" value="C:endosome membrane"/>
    <property type="evidence" value="ECO:0007669"/>
    <property type="project" value="TreeGrafter"/>
</dbReference>
<reference evidence="13 14" key="1">
    <citation type="journal article" date="2011" name="PLoS Pathog.">
        <title>Endophytic Life Strategies Decoded by Genome and Transcriptome Analyses of the Mutualistic Root Symbiont Piriformospora indica.</title>
        <authorList>
            <person name="Zuccaro A."/>
            <person name="Lahrmann U."/>
            <person name="Guldener U."/>
            <person name="Langen G."/>
            <person name="Pfiffi S."/>
            <person name="Biedenkopf D."/>
            <person name="Wong P."/>
            <person name="Samans B."/>
            <person name="Grimm C."/>
            <person name="Basiewicz M."/>
            <person name="Murat C."/>
            <person name="Martin F."/>
            <person name="Kogel K.H."/>
        </authorList>
    </citation>
    <scope>NUCLEOTIDE SEQUENCE [LARGE SCALE GENOMIC DNA]</scope>
    <source>
        <strain evidence="13 14">DSM 11827</strain>
    </source>
</reference>
<name>G4T5K2_SERID</name>
<feature type="region of interest" description="Disordered" evidence="11">
    <location>
        <begin position="1609"/>
        <end position="1719"/>
    </location>
</feature>
<accession>G4T5K2</accession>
<feature type="compositionally biased region" description="Acidic residues" evidence="11">
    <location>
        <begin position="511"/>
        <end position="523"/>
    </location>
</feature>
<sequence>MTGVFLATGDEPSSVSELELEEDEDDDNACLRFLFRVLLRIPSFGGILSVVFTPLNPAETLGLKLDMSKRKATVLQDSSETKYYYTGEISNMLYVFGEVLDPMTETVNLVEEIVRDQIVEIINQARHQAMRRGQKSFKAEDLVFILRHDKDKVNRLRTYLSWKEVRKHAKDTDGGGVDDLEMEEDDRPDEGTAQQMNIKLPWEMRTVYLGALWSNGLLEEDEEDEEMTEARQDRLRHLDEATREMTKDEYLRYSDMRQASFTRRKVAQFKEFLNLPSHMQLKSGDDTMDILGFLAFEIVRVLCVNALLLKQSRDEITETSELDGSRRRMDVDSVATCSLFLPQAEPRTALRPDHIRAAFVAMQHKGRQKSRMLNNFRGGFSDGKAIPEVYFGNSYNLNPSITMSKRKAVLQDGNEPRYYYTVEISNMLYVFGEVLEPNTDTVNLVEEIVREQVVEIITQAKAHAVRRGQKNFKAEDLVFILRHDKDKVNRLRTYLSWKDVRKHAKDTEGGGADDLEIGDEEKPDEGTAQQMNVKLPWELKTVYLGALWDNGLLEDDEEDEEMTEARQDRLRHLDEATREMTKDEYLRYSDMRQASFTHRKAARFREFLNLPPHMQLKSGDDTMDILGFLAFEIVRVLCTDALQLKQSGELNGYKAENAEPDAKRRRTEFDSEAAVCGLFLPPAEPRTALRPDHIRAAFAAMQRKDQNITKGLHDKFYEKRKAAALELERQVRDCNTHHDQVRIEAILDQVIELFSNPSHPLHVRNGGLIALAAVGIALGGDIAPYMEKFINPLLVCFSDTESRIRYFAAESMYNIAKVSRGEILIYFNPIFDALSKLSADSELSVKNGAELLDRLLKDTVAECATEYLAQHPDSEKARQRVEDMYGLGVLVNRPDDISLVEDKPGTKKAFSLANFIPLLADRVHVLSPFTRSFLISWIAVLDSIPDLEMVSYLPQFLDGLLKYLSDPTEDVRTAAENLLADFLREIHDIAAVEKRRQERQEARRIARRLEQERFGSLNPSTSANGKAVETLETNAVTTGSTDNVSIASRKPERVEEIDERDPGAWVPGQGVKVDHAAIVEILIDQLEGEHDEIQQSTALRWLYEFLTFAQDVVVPFTPRLIPAILPNIAHHAPDIQAAANKTNQLLFSVIQSLPLSEPLVPPPQTLTTQKSMNMATDSPVRPSMPILPSITSVGIAPSSSPPVSSSIPRPSTIPEGQEGASQAQNRLRSGLAEQASGQISSNSSFAEKEGGGTSQSRSGSPEREPERKATLPAGDAKEAVDAFDYHATVSALTIRFLSEHEDTRVAALKWLIMLHQKLPDKILAMDDGTFPALLKNLSDSSEEVIKYDLQLLSQISTNSDESYFKSFMVNLLGLFSTDKRLLETRGSLIIRQLCLSLNTERIYRTLAEILEKEEAPFASNMVQKLNLILITSPELAEFRKRLKTLETRQDGQALFVTLYRSWCHNAVAAFSLCLLAQAYEHASNLLQIFAELEITVHLLVQIDKLVQLIESPVFTYLRLQLLEPDKFPYLYKCLYGLLMCLPQSPAFISLRNRLNAVSSLGFLHIAPKPSQPPVNVVASNRSKLGRDEIKWQDLFAHFRSVQIKHEKARRVGLGGNPGPLLDGHSTSGTAAGTSQGSRPPQRRRVTGDASSPSGYTSPLPGVTQPPARGSGALSPLNPRARTGTGNGIINAISGGAVVGRPMSPSSMQRVKRGLSITRK</sequence>
<feature type="region of interest" description="Disordered" evidence="11">
    <location>
        <begin position="1174"/>
        <end position="1275"/>
    </location>
</feature>
<feature type="compositionally biased region" description="Polar residues" evidence="11">
    <location>
        <begin position="1624"/>
        <end position="1638"/>
    </location>
</feature>
<organism evidence="13 14">
    <name type="scientific">Serendipita indica (strain DSM 11827)</name>
    <name type="common">Root endophyte fungus</name>
    <name type="synonym">Piriformospora indica</name>
    <dbReference type="NCBI Taxonomy" id="1109443"/>
    <lineage>
        <taxon>Eukaryota</taxon>
        <taxon>Fungi</taxon>
        <taxon>Dikarya</taxon>
        <taxon>Basidiomycota</taxon>
        <taxon>Agaricomycotina</taxon>
        <taxon>Agaricomycetes</taxon>
        <taxon>Sebacinales</taxon>
        <taxon>Serendipitaceae</taxon>
        <taxon>Serendipita</taxon>
    </lineage>
</organism>
<dbReference type="GO" id="GO:0006357">
    <property type="term" value="P:regulation of transcription by RNA polymerase II"/>
    <property type="evidence" value="ECO:0007669"/>
    <property type="project" value="UniProtKB-ARBA"/>
</dbReference>
<dbReference type="Gene3D" id="1.10.20.10">
    <property type="entry name" value="Histone, subunit A"/>
    <property type="match status" value="2"/>
</dbReference>
<keyword evidence="4" id="KW-0677">Repeat</keyword>
<comment type="caution">
    <text evidence="13">The sequence shown here is derived from an EMBL/GenBank/DDBJ whole genome shotgun (WGS) entry which is preliminary data.</text>
</comment>
<keyword evidence="8" id="KW-0804">Transcription</keyword>
<feature type="domain" description="Vacuolar protein 14 C-terminal Fig4-binding" evidence="12">
    <location>
        <begin position="1380"/>
        <end position="1557"/>
    </location>
</feature>
<dbReference type="FunCoup" id="G4T5K2">
    <property type="interactions" value="600"/>
</dbReference>
<evidence type="ECO:0000256" key="3">
    <source>
        <dbReference type="ARBA" id="ARBA00010225"/>
    </source>
</evidence>
<evidence type="ECO:0000259" key="12">
    <source>
        <dbReference type="Pfam" id="PF11916"/>
    </source>
</evidence>
<dbReference type="EMBL" id="CAFZ01000003">
    <property type="protein sequence ID" value="CCA66551.1"/>
    <property type="molecule type" value="Genomic_DNA"/>
</dbReference>
<proteinExistence type="inferred from homology"/>
<dbReference type="FunFam" id="1.10.20.10:FF:000023">
    <property type="entry name" value="transcription initiation protein SPT3 homolog"/>
    <property type="match status" value="2"/>
</dbReference>
<evidence type="ECO:0000256" key="8">
    <source>
        <dbReference type="ARBA" id="ARBA00023163"/>
    </source>
</evidence>
<protein>
    <submittedName>
        <fullName evidence="13">Probable enzyme activator VAC14</fullName>
    </submittedName>
</protein>
<dbReference type="eggNOG" id="KOG3902">
    <property type="taxonomic scope" value="Eukaryota"/>
</dbReference>